<dbReference type="FunFam" id="3.40.50.720:FF:000143">
    <property type="entry name" value="Fatty acyl-CoA reductase"/>
    <property type="match status" value="1"/>
</dbReference>
<evidence type="ECO:0000256" key="1">
    <source>
        <dbReference type="ARBA" id="ARBA00004141"/>
    </source>
</evidence>
<dbReference type="EMBL" id="JASPKY010000078">
    <property type="protein sequence ID" value="KAK9739120.1"/>
    <property type="molecule type" value="Genomic_DNA"/>
</dbReference>
<evidence type="ECO:0000256" key="3">
    <source>
        <dbReference type="ARBA" id="ARBA00022516"/>
    </source>
</evidence>
<dbReference type="GO" id="GO:0102965">
    <property type="term" value="F:alcohol-forming long-chain fatty acyl-CoA reductase activity"/>
    <property type="evidence" value="ECO:0007669"/>
    <property type="project" value="UniProtKB-EC"/>
</dbReference>
<comment type="caution">
    <text evidence="13">The sequence shown here is derived from an EMBL/GenBank/DDBJ whole genome shotgun (WGS) entry which is preliminary data.</text>
</comment>
<dbReference type="InterPro" id="IPR026055">
    <property type="entry name" value="FAR"/>
</dbReference>
<dbReference type="CDD" id="cd09071">
    <property type="entry name" value="FAR_C"/>
    <property type="match status" value="1"/>
</dbReference>
<dbReference type="Proteomes" id="UP001458880">
    <property type="component" value="Unassembled WGS sequence"/>
</dbReference>
<evidence type="ECO:0000313" key="14">
    <source>
        <dbReference type="Proteomes" id="UP001458880"/>
    </source>
</evidence>
<dbReference type="InterPro" id="IPR036291">
    <property type="entry name" value="NAD(P)-bd_dom_sf"/>
</dbReference>
<dbReference type="PANTHER" id="PTHR11011">
    <property type="entry name" value="MALE STERILITY PROTEIN 2-RELATED"/>
    <property type="match status" value="1"/>
</dbReference>
<comment type="catalytic activity">
    <reaction evidence="9 10">
        <text>a long-chain fatty acyl-CoA + 2 NADPH + 2 H(+) = a long-chain primary fatty alcohol + 2 NADP(+) + CoA</text>
        <dbReference type="Rhea" id="RHEA:52716"/>
        <dbReference type="ChEBI" id="CHEBI:15378"/>
        <dbReference type="ChEBI" id="CHEBI:57287"/>
        <dbReference type="ChEBI" id="CHEBI:57783"/>
        <dbReference type="ChEBI" id="CHEBI:58349"/>
        <dbReference type="ChEBI" id="CHEBI:77396"/>
        <dbReference type="ChEBI" id="CHEBI:83139"/>
        <dbReference type="EC" id="1.2.1.84"/>
    </reaction>
</comment>
<evidence type="ECO:0000256" key="9">
    <source>
        <dbReference type="ARBA" id="ARBA00052530"/>
    </source>
</evidence>
<evidence type="ECO:0000259" key="11">
    <source>
        <dbReference type="Pfam" id="PF03015"/>
    </source>
</evidence>
<evidence type="ECO:0000256" key="4">
    <source>
        <dbReference type="ARBA" id="ARBA00022692"/>
    </source>
</evidence>
<keyword evidence="6 10" id="KW-1133">Transmembrane helix</keyword>
<dbReference type="PANTHER" id="PTHR11011:SF12">
    <property type="entry name" value="FATTY ACYL-COA REDUCTASE"/>
    <property type="match status" value="1"/>
</dbReference>
<keyword evidence="10" id="KW-0560">Oxidoreductase</keyword>
<feature type="domain" description="Fatty acyl-CoA reductase C-terminal" evidence="11">
    <location>
        <begin position="387"/>
        <end position="478"/>
    </location>
</feature>
<feature type="transmembrane region" description="Helical" evidence="10">
    <location>
        <begin position="492"/>
        <end position="515"/>
    </location>
</feature>
<feature type="transmembrane region" description="Helical" evidence="10">
    <location>
        <begin position="414"/>
        <end position="431"/>
    </location>
</feature>
<dbReference type="InterPro" id="IPR033640">
    <property type="entry name" value="FAR_C"/>
</dbReference>
<dbReference type="GO" id="GO:0005777">
    <property type="term" value="C:peroxisome"/>
    <property type="evidence" value="ECO:0007669"/>
    <property type="project" value="TreeGrafter"/>
</dbReference>
<name>A0AAW1LVF2_POPJA</name>
<evidence type="ECO:0000256" key="6">
    <source>
        <dbReference type="ARBA" id="ARBA00022989"/>
    </source>
</evidence>
<keyword evidence="3 10" id="KW-0444">Lipid biosynthesis</keyword>
<comment type="function">
    <text evidence="10">Catalyzes the reduction of fatty acyl-CoA to fatty alcohols.</text>
</comment>
<evidence type="ECO:0000256" key="10">
    <source>
        <dbReference type="RuleBase" id="RU363097"/>
    </source>
</evidence>
<dbReference type="GO" id="GO:0016020">
    <property type="term" value="C:membrane"/>
    <property type="evidence" value="ECO:0007669"/>
    <property type="project" value="UniProtKB-SubCell"/>
</dbReference>
<keyword evidence="8 10" id="KW-0472">Membrane</keyword>
<dbReference type="CDD" id="cd05236">
    <property type="entry name" value="FAR-N_SDR_e"/>
    <property type="match status" value="1"/>
</dbReference>
<dbReference type="InterPro" id="IPR013120">
    <property type="entry name" value="FAR_NAD-bd"/>
</dbReference>
<dbReference type="EC" id="1.2.1.84" evidence="10"/>
<accession>A0AAW1LVF2</accession>
<organism evidence="13 14">
    <name type="scientific">Popillia japonica</name>
    <name type="common">Japanese beetle</name>
    <dbReference type="NCBI Taxonomy" id="7064"/>
    <lineage>
        <taxon>Eukaryota</taxon>
        <taxon>Metazoa</taxon>
        <taxon>Ecdysozoa</taxon>
        <taxon>Arthropoda</taxon>
        <taxon>Hexapoda</taxon>
        <taxon>Insecta</taxon>
        <taxon>Pterygota</taxon>
        <taxon>Neoptera</taxon>
        <taxon>Endopterygota</taxon>
        <taxon>Coleoptera</taxon>
        <taxon>Polyphaga</taxon>
        <taxon>Scarabaeiformia</taxon>
        <taxon>Scarabaeidae</taxon>
        <taxon>Rutelinae</taxon>
        <taxon>Popillia</taxon>
    </lineage>
</organism>
<evidence type="ECO:0000259" key="12">
    <source>
        <dbReference type="Pfam" id="PF07993"/>
    </source>
</evidence>
<keyword evidence="7 10" id="KW-0443">Lipid metabolism</keyword>
<evidence type="ECO:0000256" key="7">
    <source>
        <dbReference type="ARBA" id="ARBA00023098"/>
    </source>
</evidence>
<keyword evidence="5 10" id="KW-0521">NADP</keyword>
<dbReference type="Pfam" id="PF03015">
    <property type="entry name" value="Sterile"/>
    <property type="match status" value="1"/>
</dbReference>
<evidence type="ECO:0000256" key="8">
    <source>
        <dbReference type="ARBA" id="ARBA00023136"/>
    </source>
</evidence>
<sequence>MAAEVVGSYLYVSFVSLVTSSKNTMDEQTSVVAEWYKGKNIFVTGGTGFMGKVLVEKLLHSCSDLGTLYILMRSKRGKSPEERLKDIWTLPAFARIRTKNPKLFDKVVPIIGEISEEGLGISQEDRRNLVENVQIVFHLAATLRLEAQLKDSIEMNTMGTQRVLALARDMKKLDVFIHLSTAFCSADIDVFEEKVYDSPYDPIDIINTAKWMPAEALVKATADIIKPHPNTYTFTKRLGETLVANEAKNMRVVIVRPSIVTPASLEPIPGWVDSLNGPIGVMAAAGKGVLRTMQCNEENNAQVVPVDIAINAIIVIAWKNGSAKQASEEVPVYNLTNDAVLRVTWGELLRIGKEICYKYPFEMQVWYPNGATTRYFWIYFFWSIWVHWIPAVLIDTLMFIFLQPRFMIRVQKKIYVGLGLLQFFAVRKWIFNSDNFLNLVNDLNTLDADTFQMDFHRHPIGTYFLHALLGGRHYCLKENPDSLPKCRVQQKVLYVVDILFKILLIYGIFCLAWSYSDTVKYLTSVIVYYINHVLDVGKDVLRHNSQTISR</sequence>
<reference evidence="13 14" key="1">
    <citation type="journal article" date="2024" name="BMC Genomics">
        <title>De novo assembly and annotation of Popillia japonica's genome with initial clues to its potential as an invasive pest.</title>
        <authorList>
            <person name="Cucini C."/>
            <person name="Boschi S."/>
            <person name="Funari R."/>
            <person name="Cardaioli E."/>
            <person name="Iannotti N."/>
            <person name="Marturano G."/>
            <person name="Paoli F."/>
            <person name="Bruttini M."/>
            <person name="Carapelli A."/>
            <person name="Frati F."/>
            <person name="Nardi F."/>
        </authorList>
    </citation>
    <scope>NUCLEOTIDE SEQUENCE [LARGE SCALE GENOMIC DNA]</scope>
    <source>
        <strain evidence="13">DMR45628</strain>
    </source>
</reference>
<dbReference type="Gene3D" id="3.40.50.720">
    <property type="entry name" value="NAD(P)-binding Rossmann-like Domain"/>
    <property type="match status" value="1"/>
</dbReference>
<feature type="transmembrane region" description="Helical" evidence="10">
    <location>
        <begin position="376"/>
        <end position="402"/>
    </location>
</feature>
<comment type="subcellular location">
    <subcellularLocation>
        <location evidence="1">Membrane</location>
        <topology evidence="1">Multi-pass membrane protein</topology>
    </subcellularLocation>
</comment>
<evidence type="ECO:0000313" key="13">
    <source>
        <dbReference type="EMBL" id="KAK9739120.1"/>
    </source>
</evidence>
<proteinExistence type="inferred from homology"/>
<dbReference type="Pfam" id="PF07993">
    <property type="entry name" value="NAD_binding_4"/>
    <property type="match status" value="1"/>
</dbReference>
<dbReference type="GO" id="GO:0035336">
    <property type="term" value="P:long-chain fatty-acyl-CoA metabolic process"/>
    <property type="evidence" value="ECO:0007669"/>
    <property type="project" value="TreeGrafter"/>
</dbReference>
<evidence type="ECO:0000256" key="5">
    <source>
        <dbReference type="ARBA" id="ARBA00022857"/>
    </source>
</evidence>
<keyword evidence="4 10" id="KW-0812">Transmembrane</keyword>
<dbReference type="SUPFAM" id="SSF51735">
    <property type="entry name" value="NAD(P)-binding Rossmann-fold domains"/>
    <property type="match status" value="1"/>
</dbReference>
<comment type="similarity">
    <text evidence="2 10">Belongs to the fatty acyl-CoA reductase family.</text>
</comment>
<keyword evidence="14" id="KW-1185">Reference proteome</keyword>
<feature type="domain" description="Thioester reductase (TE)" evidence="12">
    <location>
        <begin position="43"/>
        <end position="313"/>
    </location>
</feature>
<protein>
    <recommendedName>
        <fullName evidence="10">Fatty acyl-CoA reductase</fullName>
        <ecNumber evidence="10">1.2.1.84</ecNumber>
    </recommendedName>
</protein>
<dbReference type="AlphaFoldDB" id="A0AAW1LVF2"/>
<gene>
    <name evidence="13" type="ORF">QE152_g9219</name>
</gene>
<evidence type="ECO:0000256" key="2">
    <source>
        <dbReference type="ARBA" id="ARBA00005928"/>
    </source>
</evidence>
<dbReference type="GO" id="GO:0080019">
    <property type="term" value="F:alcohol-forming very long-chain fatty acyl-CoA reductase activity"/>
    <property type="evidence" value="ECO:0007669"/>
    <property type="project" value="InterPro"/>
</dbReference>